<comment type="caution">
    <text evidence="1">The sequence shown here is derived from an EMBL/GenBank/DDBJ whole genome shotgun (WGS) entry which is preliminary data.</text>
</comment>
<dbReference type="EMBL" id="SOSA01001359">
    <property type="protein sequence ID" value="THC87234.1"/>
    <property type="molecule type" value="Genomic_DNA"/>
</dbReference>
<accession>A0A4V3UMG3</accession>
<dbReference type="VEuPathDB" id="FungiDB:EYZ11_013321"/>
<reference evidence="1 2" key="1">
    <citation type="submission" date="2019-03" db="EMBL/GenBank/DDBJ databases">
        <title>The genome sequence of a newly discovered highly antifungal drug resistant Aspergillus species, Aspergillus tanneri NIH 1004.</title>
        <authorList>
            <person name="Mounaud S."/>
            <person name="Singh I."/>
            <person name="Joardar V."/>
            <person name="Pakala S."/>
            <person name="Pakala S."/>
            <person name="Venepally P."/>
            <person name="Hoover J."/>
            <person name="Nierman W."/>
            <person name="Chung J."/>
            <person name="Losada L."/>
        </authorList>
    </citation>
    <scope>NUCLEOTIDE SEQUENCE [LARGE SCALE GENOMIC DNA]</scope>
    <source>
        <strain evidence="1 2">NIH1004</strain>
    </source>
</reference>
<organism evidence="1 2">
    <name type="scientific">Aspergillus tanneri</name>
    <dbReference type="NCBI Taxonomy" id="1220188"/>
    <lineage>
        <taxon>Eukaryota</taxon>
        <taxon>Fungi</taxon>
        <taxon>Dikarya</taxon>
        <taxon>Ascomycota</taxon>
        <taxon>Pezizomycotina</taxon>
        <taxon>Eurotiomycetes</taxon>
        <taxon>Eurotiomycetidae</taxon>
        <taxon>Eurotiales</taxon>
        <taxon>Aspergillaceae</taxon>
        <taxon>Aspergillus</taxon>
        <taxon>Aspergillus subgen. Circumdati</taxon>
    </lineage>
</organism>
<protein>
    <submittedName>
        <fullName evidence="1">Uncharacterized protein</fullName>
    </submittedName>
</protein>
<evidence type="ECO:0000313" key="1">
    <source>
        <dbReference type="EMBL" id="THC87234.1"/>
    </source>
</evidence>
<gene>
    <name evidence="1" type="ORF">EYZ11_013321</name>
</gene>
<proteinExistence type="predicted"/>
<name>A0A4V3UMG3_9EURO</name>
<keyword evidence="2" id="KW-1185">Reference proteome</keyword>
<evidence type="ECO:0000313" key="2">
    <source>
        <dbReference type="Proteomes" id="UP000308092"/>
    </source>
</evidence>
<dbReference type="AlphaFoldDB" id="A0A4V3UMG3"/>
<dbReference type="Proteomes" id="UP000308092">
    <property type="component" value="Unassembled WGS sequence"/>
</dbReference>
<sequence length="33" mass="3522">MGVWRVNAVLLSGFLIISNKDSNSSAIGKPLYA</sequence>